<dbReference type="InterPro" id="IPR013525">
    <property type="entry name" value="ABC2_TM"/>
</dbReference>
<keyword evidence="3 5" id="KW-1133">Transmembrane helix</keyword>
<organism evidence="7 8">
    <name type="scientific">Caulifigura coniformis</name>
    <dbReference type="NCBI Taxonomy" id="2527983"/>
    <lineage>
        <taxon>Bacteria</taxon>
        <taxon>Pseudomonadati</taxon>
        <taxon>Planctomycetota</taxon>
        <taxon>Planctomycetia</taxon>
        <taxon>Planctomycetales</taxon>
        <taxon>Planctomycetaceae</taxon>
        <taxon>Caulifigura</taxon>
    </lineage>
</organism>
<name>A0A517SDD4_9PLAN</name>
<feature type="transmembrane region" description="Helical" evidence="5">
    <location>
        <begin position="308"/>
        <end position="327"/>
    </location>
</feature>
<evidence type="ECO:0000256" key="2">
    <source>
        <dbReference type="ARBA" id="ARBA00022692"/>
    </source>
</evidence>
<dbReference type="RefSeq" id="WP_145029917.1">
    <property type="nucleotide sequence ID" value="NZ_CP036271.1"/>
</dbReference>
<dbReference type="GO" id="GO:0140359">
    <property type="term" value="F:ABC-type transporter activity"/>
    <property type="evidence" value="ECO:0007669"/>
    <property type="project" value="InterPro"/>
</dbReference>
<keyword evidence="8" id="KW-1185">Reference proteome</keyword>
<evidence type="ECO:0000313" key="8">
    <source>
        <dbReference type="Proteomes" id="UP000315700"/>
    </source>
</evidence>
<feature type="transmembrane region" description="Helical" evidence="5">
    <location>
        <begin position="110"/>
        <end position="132"/>
    </location>
</feature>
<evidence type="ECO:0000313" key="7">
    <source>
        <dbReference type="EMBL" id="QDT54131.1"/>
    </source>
</evidence>
<comment type="subcellular location">
    <subcellularLocation>
        <location evidence="1">Membrane</location>
        <topology evidence="1">Multi-pass membrane protein</topology>
    </subcellularLocation>
</comment>
<keyword evidence="4 5" id="KW-0472">Membrane</keyword>
<protein>
    <submittedName>
        <fullName evidence="7">ABC-2 family transporter protein</fullName>
    </submittedName>
</protein>
<evidence type="ECO:0000256" key="4">
    <source>
        <dbReference type="ARBA" id="ARBA00023136"/>
    </source>
</evidence>
<dbReference type="EMBL" id="CP036271">
    <property type="protein sequence ID" value="QDT54131.1"/>
    <property type="molecule type" value="Genomic_DNA"/>
</dbReference>
<evidence type="ECO:0000256" key="3">
    <source>
        <dbReference type="ARBA" id="ARBA00022989"/>
    </source>
</evidence>
<sequence>MLTKAVALLSQTFRVDVRQVRTHLLRGGIALGVLWLLSIIHFDSSWRSSPGLQFCEGLTFSTMVMLTLLGAFYFPSVITEEKEEHTLGLLRMAGVSSLTLLLGKSVARVGVVLLLIAVSLPYWWLCVTLGGVTTTQVAAVAVSLAAHLALMSQIGTLCSVYFTTTGRACVASMITIFLLLFGPLIAEELLREFHLITRANSPFPPLYRNMVPYQLGVIVRPGYTGGLMSTQVWTNFAAAFVLLGLSWLLLDRVNTYDQVPGRESRLLAWMKSRLPDPIRRRRAPRRAPVGPVGRAILWKDFRQFGGGYRWWMLRALGYFVMGFLFSLDGWGSYWQRIGVGLIVTAFWAGIAEIVFHAGHLLYREVKNQTWDSLRMLPMSMGSIVRRKILAAGWALVPTFVALLLGMMMEERLFREIFREFDRHPVVFGCVTIYCIMATVLAVYLTCYFSLRVNPWLGTVIAAGLFGFITATPFMCCFGLMDLDGNETAGIVFLCAGFLDLGIAAGFHLPISATLNGETNA</sequence>
<feature type="transmembrane region" description="Helical" evidence="5">
    <location>
        <begin position="54"/>
        <end position="74"/>
    </location>
</feature>
<reference evidence="7 8" key="1">
    <citation type="submission" date="2019-02" db="EMBL/GenBank/DDBJ databases">
        <title>Deep-cultivation of Planctomycetes and their phenomic and genomic characterization uncovers novel biology.</title>
        <authorList>
            <person name="Wiegand S."/>
            <person name="Jogler M."/>
            <person name="Boedeker C."/>
            <person name="Pinto D."/>
            <person name="Vollmers J."/>
            <person name="Rivas-Marin E."/>
            <person name="Kohn T."/>
            <person name="Peeters S.H."/>
            <person name="Heuer A."/>
            <person name="Rast P."/>
            <person name="Oberbeckmann S."/>
            <person name="Bunk B."/>
            <person name="Jeske O."/>
            <person name="Meyerdierks A."/>
            <person name="Storesund J.E."/>
            <person name="Kallscheuer N."/>
            <person name="Luecker S."/>
            <person name="Lage O.M."/>
            <person name="Pohl T."/>
            <person name="Merkel B.J."/>
            <person name="Hornburger P."/>
            <person name="Mueller R.-W."/>
            <person name="Bruemmer F."/>
            <person name="Labrenz M."/>
            <person name="Spormann A.M."/>
            <person name="Op den Camp H."/>
            <person name="Overmann J."/>
            <person name="Amann R."/>
            <person name="Jetten M.S.M."/>
            <person name="Mascher T."/>
            <person name="Medema M.H."/>
            <person name="Devos D.P."/>
            <person name="Kaster A.-K."/>
            <person name="Ovreas L."/>
            <person name="Rohde M."/>
            <person name="Galperin M.Y."/>
            <person name="Jogler C."/>
        </authorList>
    </citation>
    <scope>NUCLEOTIDE SEQUENCE [LARGE SCALE GENOMIC DNA]</scope>
    <source>
        <strain evidence="7 8">Pan44</strain>
    </source>
</reference>
<feature type="transmembrane region" description="Helical" evidence="5">
    <location>
        <begin position="232"/>
        <end position="250"/>
    </location>
</feature>
<dbReference type="PANTHER" id="PTHR43471">
    <property type="entry name" value="ABC TRANSPORTER PERMEASE"/>
    <property type="match status" value="1"/>
</dbReference>
<proteinExistence type="predicted"/>
<dbReference type="OrthoDB" id="240327at2"/>
<evidence type="ECO:0000259" key="6">
    <source>
        <dbReference type="Pfam" id="PF12698"/>
    </source>
</evidence>
<gene>
    <name evidence="7" type="ORF">Pan44_21580</name>
</gene>
<dbReference type="KEGG" id="ccos:Pan44_21580"/>
<keyword evidence="2 5" id="KW-0812">Transmembrane</keyword>
<feature type="transmembrane region" description="Helical" evidence="5">
    <location>
        <begin position="487"/>
        <end position="510"/>
    </location>
</feature>
<dbReference type="InParanoid" id="A0A517SDD4"/>
<evidence type="ECO:0000256" key="1">
    <source>
        <dbReference type="ARBA" id="ARBA00004141"/>
    </source>
</evidence>
<feature type="transmembrane region" description="Helical" evidence="5">
    <location>
        <begin position="339"/>
        <end position="362"/>
    </location>
</feature>
<dbReference type="GO" id="GO:0016020">
    <property type="term" value="C:membrane"/>
    <property type="evidence" value="ECO:0007669"/>
    <property type="project" value="UniProtKB-SubCell"/>
</dbReference>
<accession>A0A517SDD4</accession>
<feature type="domain" description="ABC-2 type transporter transmembrane" evidence="6">
    <location>
        <begin position="62"/>
        <end position="242"/>
    </location>
</feature>
<feature type="transmembrane region" description="Helical" evidence="5">
    <location>
        <begin position="382"/>
        <end position="404"/>
    </location>
</feature>
<feature type="transmembrane region" description="Helical" evidence="5">
    <location>
        <begin position="169"/>
        <end position="186"/>
    </location>
</feature>
<evidence type="ECO:0000256" key="5">
    <source>
        <dbReference type="SAM" id="Phobius"/>
    </source>
</evidence>
<dbReference type="Pfam" id="PF12698">
    <property type="entry name" value="ABC2_membrane_3"/>
    <property type="match status" value="1"/>
</dbReference>
<dbReference type="AlphaFoldDB" id="A0A517SDD4"/>
<feature type="transmembrane region" description="Helical" evidence="5">
    <location>
        <begin position="138"/>
        <end position="162"/>
    </location>
</feature>
<feature type="transmembrane region" description="Helical" evidence="5">
    <location>
        <begin position="425"/>
        <end position="450"/>
    </location>
</feature>
<feature type="transmembrane region" description="Helical" evidence="5">
    <location>
        <begin position="456"/>
        <end position="480"/>
    </location>
</feature>
<feature type="transmembrane region" description="Helical" evidence="5">
    <location>
        <begin position="24"/>
        <end position="42"/>
    </location>
</feature>
<dbReference type="Proteomes" id="UP000315700">
    <property type="component" value="Chromosome"/>
</dbReference>